<reference evidence="2 3" key="1">
    <citation type="submission" date="2024-06" db="EMBL/GenBank/DDBJ databases">
        <authorList>
            <person name="Kraege A."/>
            <person name="Thomma B."/>
        </authorList>
    </citation>
    <scope>NUCLEOTIDE SEQUENCE [LARGE SCALE GENOMIC DNA]</scope>
</reference>
<evidence type="ECO:0000313" key="3">
    <source>
        <dbReference type="Proteomes" id="UP001497392"/>
    </source>
</evidence>
<proteinExistence type="predicted"/>
<sequence>MALRQITGAKVLQEMQLMSLQAWASSSQHRLFNVSTACSEKKDQPDERTQSAPDYASHTAESNTGFFTDGVKAVIGSATHKVKQAVGLEKPMGKEGSQKGMEPAGVMENKSASGDKSAQYGELLDKHKQANDELLKGANVSDLYNKENTTATSAANTKAGGDQKLGGAGASAPHDK</sequence>
<feature type="region of interest" description="Disordered" evidence="1">
    <location>
        <begin position="37"/>
        <end position="63"/>
    </location>
</feature>
<accession>A0ABP1FP14</accession>
<name>A0ABP1FP14_9CHLO</name>
<feature type="region of interest" description="Disordered" evidence="1">
    <location>
        <begin position="151"/>
        <end position="176"/>
    </location>
</feature>
<keyword evidence="3" id="KW-1185">Reference proteome</keyword>
<evidence type="ECO:0000256" key="1">
    <source>
        <dbReference type="SAM" id="MobiDB-lite"/>
    </source>
</evidence>
<dbReference type="EMBL" id="CAXHTA020000005">
    <property type="protein sequence ID" value="CAL5221686.1"/>
    <property type="molecule type" value="Genomic_DNA"/>
</dbReference>
<comment type="caution">
    <text evidence="2">The sequence shown here is derived from an EMBL/GenBank/DDBJ whole genome shotgun (WGS) entry which is preliminary data.</text>
</comment>
<feature type="compositionally biased region" description="Basic and acidic residues" evidence="1">
    <location>
        <begin position="39"/>
        <end position="49"/>
    </location>
</feature>
<evidence type="ECO:0000313" key="2">
    <source>
        <dbReference type="EMBL" id="CAL5221686.1"/>
    </source>
</evidence>
<feature type="region of interest" description="Disordered" evidence="1">
    <location>
        <begin position="83"/>
        <end position="125"/>
    </location>
</feature>
<organism evidence="2 3">
    <name type="scientific">Coccomyxa viridis</name>
    <dbReference type="NCBI Taxonomy" id="1274662"/>
    <lineage>
        <taxon>Eukaryota</taxon>
        <taxon>Viridiplantae</taxon>
        <taxon>Chlorophyta</taxon>
        <taxon>core chlorophytes</taxon>
        <taxon>Trebouxiophyceae</taxon>
        <taxon>Trebouxiophyceae incertae sedis</taxon>
        <taxon>Coccomyxaceae</taxon>
        <taxon>Coccomyxa</taxon>
    </lineage>
</organism>
<protein>
    <submittedName>
        <fullName evidence="2">G3920 protein</fullName>
    </submittedName>
</protein>
<dbReference type="Proteomes" id="UP001497392">
    <property type="component" value="Unassembled WGS sequence"/>
</dbReference>
<gene>
    <name evidence="2" type="primary">g3920</name>
    <name evidence="2" type="ORF">VP750_LOCUS3345</name>
</gene>